<comment type="subunit">
    <text evidence="5">Part of the 50S ribosomal subunit; part of the 5S rRNA/L5/L18/L25 subcomplex. Contacts the 5S rRNA. Binds to the 5S rRNA independently of L5 and L18.</text>
</comment>
<dbReference type="InterPro" id="IPR011035">
    <property type="entry name" value="Ribosomal_bL25/Gln-tRNA_synth"/>
</dbReference>
<feature type="compositionally biased region" description="Low complexity" evidence="6">
    <location>
        <begin position="12"/>
        <end position="22"/>
    </location>
</feature>
<keyword evidence="2 5" id="KW-0694">RNA-binding</keyword>
<dbReference type="InterPro" id="IPR001021">
    <property type="entry name" value="Ribosomal_bL25_long"/>
</dbReference>
<evidence type="ECO:0000256" key="6">
    <source>
        <dbReference type="SAM" id="MobiDB-lite"/>
    </source>
</evidence>
<dbReference type="CDD" id="cd00495">
    <property type="entry name" value="Ribosomal_L25_TL5_CTC"/>
    <property type="match status" value="1"/>
</dbReference>
<name>A0A4Y6UAJ9_9PROT</name>
<dbReference type="InterPro" id="IPR037121">
    <property type="entry name" value="Ribosomal_bL25_C"/>
</dbReference>
<evidence type="ECO:0000256" key="5">
    <source>
        <dbReference type="HAMAP-Rule" id="MF_01334"/>
    </source>
</evidence>
<dbReference type="GO" id="GO:0022625">
    <property type="term" value="C:cytosolic large ribosomal subunit"/>
    <property type="evidence" value="ECO:0007669"/>
    <property type="project" value="TreeGrafter"/>
</dbReference>
<dbReference type="NCBIfam" id="NF004128">
    <property type="entry name" value="PRK05618.1-2"/>
    <property type="match status" value="1"/>
</dbReference>
<dbReference type="Proteomes" id="UP000318709">
    <property type="component" value="Chromosome"/>
</dbReference>
<dbReference type="RefSeq" id="WP_141443180.1">
    <property type="nucleotide sequence ID" value="NZ_CP038231.1"/>
</dbReference>
<dbReference type="KEGG" id="swf:E3E12_03870"/>
<dbReference type="PANTHER" id="PTHR33284:SF1">
    <property type="entry name" value="RIBOSOMAL PROTEIN L25_GLN-TRNA SYNTHETASE, ANTI-CODON-BINDING DOMAIN-CONTAINING PROTEIN"/>
    <property type="match status" value="1"/>
</dbReference>
<protein>
    <recommendedName>
        <fullName evidence="5">Large ribosomal subunit protein bL25</fullName>
    </recommendedName>
    <alternativeName>
        <fullName evidence="5">General stress protein CTC</fullName>
    </alternativeName>
</protein>
<feature type="domain" description="Large ribosomal subunit protein bL25 beta" evidence="8">
    <location>
        <begin position="102"/>
        <end position="188"/>
    </location>
</feature>
<dbReference type="InterPro" id="IPR020057">
    <property type="entry name" value="Ribosomal_bL25_b-dom"/>
</dbReference>
<dbReference type="InterPro" id="IPR020056">
    <property type="entry name" value="Rbsml_bL25/Gln-tRNA_synth_N"/>
</dbReference>
<organism evidence="9 10">
    <name type="scientific">Formicincola oecophyllae</name>
    <dbReference type="NCBI Taxonomy" id="2558361"/>
    <lineage>
        <taxon>Bacteria</taxon>
        <taxon>Pseudomonadati</taxon>
        <taxon>Pseudomonadota</taxon>
        <taxon>Alphaproteobacteria</taxon>
        <taxon>Acetobacterales</taxon>
        <taxon>Acetobacteraceae</taxon>
        <taxon>Formicincola</taxon>
    </lineage>
</organism>
<evidence type="ECO:0000256" key="4">
    <source>
        <dbReference type="ARBA" id="ARBA00023274"/>
    </source>
</evidence>
<dbReference type="SUPFAM" id="SSF50715">
    <property type="entry name" value="Ribosomal protein L25-like"/>
    <property type="match status" value="1"/>
</dbReference>
<comment type="function">
    <text evidence="5">This is one of the proteins that binds to the 5S RNA in the ribosome where it forms part of the central protuberance.</text>
</comment>
<evidence type="ECO:0000256" key="1">
    <source>
        <dbReference type="ARBA" id="ARBA00022730"/>
    </source>
</evidence>
<dbReference type="AlphaFoldDB" id="A0A4Y6UAJ9"/>
<feature type="region of interest" description="Disordered" evidence="6">
    <location>
        <begin position="1"/>
        <end position="22"/>
    </location>
</feature>
<gene>
    <name evidence="5" type="primary">rplY</name>
    <name evidence="5" type="synonym">ctc</name>
    <name evidence="9" type="ORF">E3E12_03870</name>
</gene>
<accession>A0A4Y6UAJ9</accession>
<dbReference type="OrthoDB" id="9806411at2"/>
<dbReference type="EMBL" id="CP038231">
    <property type="protein sequence ID" value="QDH13477.1"/>
    <property type="molecule type" value="Genomic_DNA"/>
</dbReference>
<keyword evidence="1 5" id="KW-0699">rRNA-binding</keyword>
<dbReference type="InterPro" id="IPR020930">
    <property type="entry name" value="Ribosomal_uL5_bac-type"/>
</dbReference>
<dbReference type="NCBIfam" id="TIGR00731">
    <property type="entry name" value="bL25_bact_ctc"/>
    <property type="match status" value="1"/>
</dbReference>
<dbReference type="GO" id="GO:0003735">
    <property type="term" value="F:structural constituent of ribosome"/>
    <property type="evidence" value="ECO:0007669"/>
    <property type="project" value="InterPro"/>
</dbReference>
<dbReference type="GO" id="GO:0006412">
    <property type="term" value="P:translation"/>
    <property type="evidence" value="ECO:0007669"/>
    <property type="project" value="UniProtKB-UniRule"/>
</dbReference>
<dbReference type="Pfam" id="PF14693">
    <property type="entry name" value="Ribosomal_TL5_C"/>
    <property type="match status" value="1"/>
</dbReference>
<dbReference type="PANTHER" id="PTHR33284">
    <property type="entry name" value="RIBOSOMAL PROTEIN L25/GLN-TRNA SYNTHETASE, ANTI-CODON-BINDING DOMAIN-CONTAINING PROTEIN"/>
    <property type="match status" value="1"/>
</dbReference>
<evidence type="ECO:0000313" key="9">
    <source>
        <dbReference type="EMBL" id="QDH13477.1"/>
    </source>
</evidence>
<sequence length="214" mass="23254">MAKMTSLEVSGRADAGKGAARATRRAGQVPGVVYGGKQAPTLVQLDPRQIMKELHRGGWQSRVYNFDVDGTPVHALIRAIQFHPVSDAPISIDFLRLVPGHKITVPVSVVFKGEEESPGIKRGGVLNIARHNVDVQTDVEHLPEHFVADLSKLDINDNIRWEDLEGTANVVPLVHEENFVVASISAPQVEAEPEEESAASEVETANPAPEPEKK</sequence>
<dbReference type="GO" id="GO:0008097">
    <property type="term" value="F:5S rRNA binding"/>
    <property type="evidence" value="ECO:0007669"/>
    <property type="project" value="InterPro"/>
</dbReference>
<keyword evidence="10" id="KW-1185">Reference proteome</keyword>
<dbReference type="Gene3D" id="2.170.120.20">
    <property type="entry name" value="Ribosomal protein L25, beta domain"/>
    <property type="match status" value="1"/>
</dbReference>
<evidence type="ECO:0000259" key="8">
    <source>
        <dbReference type="Pfam" id="PF14693"/>
    </source>
</evidence>
<keyword evidence="3 5" id="KW-0689">Ribosomal protein</keyword>
<evidence type="ECO:0000313" key="10">
    <source>
        <dbReference type="Proteomes" id="UP000318709"/>
    </source>
</evidence>
<evidence type="ECO:0000259" key="7">
    <source>
        <dbReference type="Pfam" id="PF01386"/>
    </source>
</evidence>
<feature type="domain" description="Large ribosomal subunit protein bL25 L25" evidence="7">
    <location>
        <begin position="7"/>
        <end position="94"/>
    </location>
</feature>
<evidence type="ECO:0000256" key="3">
    <source>
        <dbReference type="ARBA" id="ARBA00022980"/>
    </source>
</evidence>
<reference evidence="9 10" key="1">
    <citation type="submission" date="2019-03" db="EMBL/GenBank/DDBJ databases">
        <title>The complete genome sequence of Swingsia_sp. F3b2 LMG30590(T).</title>
        <authorList>
            <person name="Chua K.-O."/>
            <person name="Chan K.-G."/>
            <person name="See-Too W.-S."/>
        </authorList>
    </citation>
    <scope>NUCLEOTIDE SEQUENCE [LARGE SCALE GENOMIC DNA]</scope>
    <source>
        <strain evidence="9 10">F3b2</strain>
    </source>
</reference>
<dbReference type="Gene3D" id="2.40.240.10">
    <property type="entry name" value="Ribosomal Protein L25, Chain P"/>
    <property type="match status" value="1"/>
</dbReference>
<evidence type="ECO:0000256" key="2">
    <source>
        <dbReference type="ARBA" id="ARBA00022884"/>
    </source>
</evidence>
<keyword evidence="4 5" id="KW-0687">Ribonucleoprotein</keyword>
<dbReference type="Pfam" id="PF01386">
    <property type="entry name" value="Ribosomal_L25p"/>
    <property type="match status" value="1"/>
</dbReference>
<dbReference type="HAMAP" id="MF_01334">
    <property type="entry name" value="Ribosomal_bL25_CTC"/>
    <property type="match status" value="1"/>
</dbReference>
<feature type="region of interest" description="Disordered" evidence="6">
    <location>
        <begin position="185"/>
        <end position="214"/>
    </location>
</feature>
<proteinExistence type="inferred from homology"/>
<dbReference type="InterPro" id="IPR029751">
    <property type="entry name" value="Ribosomal_L25_dom"/>
</dbReference>
<comment type="similarity">
    <text evidence="5">Belongs to the bacterial ribosomal protein bL25 family. CTC subfamily.</text>
</comment>